<dbReference type="PANTHER" id="PTHR32063">
    <property type="match status" value="1"/>
</dbReference>
<dbReference type="EMBL" id="FWEV01000224">
    <property type="protein sequence ID" value="SLM31379.1"/>
    <property type="molecule type" value="Genomic_DNA"/>
</dbReference>
<feature type="transmembrane region" description="Helical" evidence="1">
    <location>
        <begin position="1005"/>
        <end position="1024"/>
    </location>
</feature>
<dbReference type="InterPro" id="IPR001036">
    <property type="entry name" value="Acrflvin-R"/>
</dbReference>
<evidence type="ECO:0000256" key="1">
    <source>
        <dbReference type="SAM" id="Phobius"/>
    </source>
</evidence>
<keyword evidence="1" id="KW-1133">Transmembrane helix</keyword>
<dbReference type="Gene3D" id="1.20.1640.10">
    <property type="entry name" value="Multidrug efflux transporter AcrB transmembrane domain"/>
    <property type="match status" value="3"/>
</dbReference>
<feature type="transmembrane region" description="Helical" evidence="1">
    <location>
        <begin position="607"/>
        <end position="623"/>
    </location>
</feature>
<dbReference type="InterPro" id="IPR027463">
    <property type="entry name" value="AcrB_DN_DC_subdom"/>
</dbReference>
<feature type="transmembrane region" description="Helical" evidence="1">
    <location>
        <begin position="1031"/>
        <end position="1051"/>
    </location>
</feature>
<keyword evidence="1" id="KW-0472">Membrane</keyword>
<dbReference type="PRINTS" id="PR00702">
    <property type="entry name" value="ACRIFLAVINRP"/>
</dbReference>
<dbReference type="GO" id="GO:0016787">
    <property type="term" value="F:hydrolase activity"/>
    <property type="evidence" value="ECO:0007669"/>
    <property type="project" value="UniProtKB-KW"/>
</dbReference>
<feature type="transmembrane region" description="Helical" evidence="1">
    <location>
        <begin position="1143"/>
        <end position="1169"/>
    </location>
</feature>
<dbReference type="Proteomes" id="UP000191931">
    <property type="component" value="Unassembled WGS sequence"/>
</dbReference>
<dbReference type="Gene3D" id="3.30.70.1430">
    <property type="entry name" value="Multidrug efflux transporter AcrB pore domain"/>
    <property type="match status" value="3"/>
</dbReference>
<dbReference type="Pfam" id="PF00873">
    <property type="entry name" value="ACR_tran"/>
    <property type="match status" value="3"/>
</dbReference>
<dbReference type="PANTHER" id="PTHR32063:SF19">
    <property type="entry name" value="CATION EFFLUX SYSTEM PROTEIN CUSA"/>
    <property type="match status" value="1"/>
</dbReference>
<feature type="transmembrane region" description="Helical" evidence="1">
    <location>
        <begin position="441"/>
        <end position="459"/>
    </location>
</feature>
<dbReference type="OrthoDB" id="9798415at2"/>
<dbReference type="Gene3D" id="3.30.70.1320">
    <property type="entry name" value="Multidrug efflux transporter AcrB pore domain like"/>
    <property type="match status" value="1"/>
</dbReference>
<dbReference type="GO" id="GO:0005886">
    <property type="term" value="C:plasma membrane"/>
    <property type="evidence" value="ECO:0007669"/>
    <property type="project" value="TreeGrafter"/>
</dbReference>
<feature type="transmembrane region" description="Helical" evidence="1">
    <location>
        <begin position="1057"/>
        <end position="1081"/>
    </location>
</feature>
<protein>
    <submittedName>
        <fullName evidence="2">RndA</fullName>
        <ecNumber evidence="2">3.6.3.-</ecNumber>
    </submittedName>
</protein>
<gene>
    <name evidence="2" type="primary">rndA</name>
    <name evidence="2" type="ORF">MTBBW1_300110</name>
</gene>
<dbReference type="GO" id="GO:0042910">
    <property type="term" value="F:xenobiotic transmembrane transporter activity"/>
    <property type="evidence" value="ECO:0007669"/>
    <property type="project" value="TreeGrafter"/>
</dbReference>
<evidence type="ECO:0000313" key="3">
    <source>
        <dbReference type="Proteomes" id="UP000191931"/>
    </source>
</evidence>
<dbReference type="Gene3D" id="3.30.70.1440">
    <property type="entry name" value="Multidrug efflux transporter AcrB pore domain"/>
    <property type="match status" value="1"/>
</dbReference>
<dbReference type="SUPFAM" id="SSF82866">
    <property type="entry name" value="Multidrug efflux transporter AcrB transmembrane domain"/>
    <property type="match status" value="2"/>
</dbReference>
<feature type="transmembrane region" description="Helical" evidence="1">
    <location>
        <begin position="78"/>
        <end position="97"/>
    </location>
</feature>
<dbReference type="SUPFAM" id="SSF82714">
    <property type="entry name" value="Multidrug efflux transporter AcrB TolC docking domain, DN and DC subdomains"/>
    <property type="match status" value="2"/>
</dbReference>
<keyword evidence="3" id="KW-1185">Reference proteome</keyword>
<proteinExistence type="predicted"/>
<feature type="transmembrane region" description="Helical" evidence="1">
    <location>
        <begin position="471"/>
        <end position="493"/>
    </location>
</feature>
<feature type="transmembrane region" description="Helical" evidence="1">
    <location>
        <begin position="557"/>
        <end position="579"/>
    </location>
</feature>
<dbReference type="EC" id="3.6.3.-" evidence="2"/>
<feature type="transmembrane region" description="Helical" evidence="1">
    <location>
        <begin position="393"/>
        <end position="411"/>
    </location>
</feature>
<sequence>MIEKIIEWSVKNRFMVILTTLFVIAGGIIAMLNIPVDAIPDLSDVQVIIYTEYSGQGPQVVEDQVTYPLTTAMLSVPYAKVVRGYSFFGLSFVYIIFEDGTDLYWARSRMLEYLNFVSGRLPAGVTPSLGPDATGVGWVYEYLLKDTTGKYDLQQMRSIQDWYLRYELTAVPGVSEVASIGGFVKQYQVEVDPNKLMAHNLSIRKVKDAIQRSNKDVGGKLLEMGEMEFMVRGLGYIKSIEEIANIAVGVDLAGTPILIKNIANIHIGPELRRGILEWNGQGEVAGGVVIMRFGENALDVIKKVKEKLADLEKGLPKGIVIETGYDRSALIERAVTTLKNKLIEEMLVVTLICIVFLLHFRSAFVAIFTLPVGILMAFLIIYPLGINANIMSLGGIAIAIGVMVDASVVLVENAHKHLERDAGEKSHTQIIIDASKEVGPALFYSLLIITVSFLPVFTLTEQSGRMFKPLAYTKTFAMAASSVLAVTVIPVLMTFFVLERPVNPALSRKKKNLIYLGLPVLPVAFILLIGIADMTGMAEIMGITGINGVSPFHLPDWSLTAAIALSVFLIFCIIPQKIYPEHRNPVSRFFIMLYIPCIHVVLKWRKLTILMAIIVMAFTWYPFSRLGSEFMPPLNEGDLLYMPTTLPGISITKARELLQQTDKIIQRFPEVQHTLGKIGRAETPTDPAPLSMIETTIMLKPEVEYETVEVKRFFSQWPSWLKAPLTLIWPEVTKGKIIHEWRKKTIPRFFSNWPDFVKKILPLSLIWPEERYITIKELIEDLDAAIQFPGLTNAWTMPIKTRIDMLSTGIKTPVGIKLMGPDLTVLTDLGATIEAIVRDIPGTLSVFSERVTGGNYMDFDIRRDQIARYGLTVGDVQDVIMTAIGGMNISYTVEGLERYPINLRYNRELRDSLEKIKRVLVPTPTGAHIPLAQLVNFSIHKGPGAIKSENSRRTAWIYVDIKDMDLGSYVKKAKKIVIDSIDMPTGYSMVWSGQYEYMEKARKTLSIIVPATLAIIFFLLYIHFKNIVEAIIVMGTLPFAMVGGIWLIYLLNYNVSVAVVVGFIALSGLAAETGVVMLVYLDEIFERRLKEGSMNSYQDMLSGIIEGAAERVRPKIMTVATTVIGLLPVMWGSETGSQVMKRIAAPMVGGLISSTILTLIIIPAIYLTWKKWQFGYTEKL</sequence>
<feature type="transmembrane region" description="Helical" evidence="1">
    <location>
        <begin position="513"/>
        <end position="536"/>
    </location>
</feature>
<feature type="transmembrane region" description="Helical" evidence="1">
    <location>
        <begin position="12"/>
        <end position="34"/>
    </location>
</feature>
<organism evidence="2 3">
    <name type="scientific">Desulfamplus magnetovallimortis</name>
    <dbReference type="NCBI Taxonomy" id="1246637"/>
    <lineage>
        <taxon>Bacteria</taxon>
        <taxon>Pseudomonadati</taxon>
        <taxon>Thermodesulfobacteriota</taxon>
        <taxon>Desulfobacteria</taxon>
        <taxon>Desulfobacterales</taxon>
        <taxon>Desulfobacteraceae</taxon>
        <taxon>Desulfamplus</taxon>
    </lineage>
</organism>
<feature type="transmembrane region" description="Helical" evidence="1">
    <location>
        <begin position="366"/>
        <end position="386"/>
    </location>
</feature>
<dbReference type="STRING" id="1246637.MTBBW1_300110"/>
<reference evidence="2 3" key="1">
    <citation type="submission" date="2017-03" db="EMBL/GenBank/DDBJ databases">
        <authorList>
            <person name="Afonso C.L."/>
            <person name="Miller P.J."/>
            <person name="Scott M.A."/>
            <person name="Spackman E."/>
            <person name="Goraichik I."/>
            <person name="Dimitrov K.M."/>
            <person name="Suarez D.L."/>
            <person name="Swayne D.E."/>
        </authorList>
    </citation>
    <scope>NUCLEOTIDE SEQUENCE [LARGE SCALE GENOMIC DNA]</scope>
    <source>
        <strain evidence="2">PRJEB14757</strain>
    </source>
</reference>
<name>A0A1W1HFX4_9BACT</name>
<evidence type="ECO:0000313" key="2">
    <source>
        <dbReference type="EMBL" id="SLM31379.1"/>
    </source>
</evidence>
<keyword evidence="2" id="KW-0378">Hydrolase</keyword>
<dbReference type="RefSeq" id="WP_080800107.1">
    <property type="nucleotide sequence ID" value="NZ_LT828541.1"/>
</dbReference>
<dbReference type="SUPFAM" id="SSF82693">
    <property type="entry name" value="Multidrug efflux transporter AcrB pore domain, PN1, PN2, PC1 and PC2 subdomains"/>
    <property type="match status" value="2"/>
</dbReference>
<accession>A0A1W1HFX4</accession>
<dbReference type="Gene3D" id="3.30.2090.10">
    <property type="entry name" value="Multidrug efflux transporter AcrB TolC docking domain, DN and DC subdomains"/>
    <property type="match status" value="2"/>
</dbReference>
<keyword evidence="1" id="KW-0812">Transmembrane</keyword>
<dbReference type="AlphaFoldDB" id="A0A1W1HFX4"/>